<dbReference type="OrthoDB" id="4297782at2"/>
<dbReference type="KEGG" id="sgd:ELQ87_25280"/>
<evidence type="ECO:0000313" key="5">
    <source>
        <dbReference type="Proteomes" id="UP000501753"/>
    </source>
</evidence>
<proteinExistence type="predicted"/>
<reference evidence="2 4" key="2">
    <citation type="submission" date="2018-12" db="EMBL/GenBank/DDBJ databases">
        <title>Streptomyces griseoviridis F1-27 complete genome.</title>
        <authorList>
            <person name="Mariita R.M."/>
            <person name="Sello J.K."/>
        </authorList>
    </citation>
    <scope>NUCLEOTIDE SEQUENCE [LARGE SCALE GENOMIC DNA]</scope>
    <source>
        <strain evidence="2 4">F1-27</strain>
    </source>
</reference>
<evidence type="ECO:0000313" key="3">
    <source>
        <dbReference type="EMBL" id="QCN85958.1"/>
    </source>
</evidence>
<feature type="region of interest" description="Disordered" evidence="1">
    <location>
        <begin position="98"/>
        <end position="128"/>
    </location>
</feature>
<evidence type="ECO:0000313" key="2">
    <source>
        <dbReference type="EMBL" id="AZS87189.1"/>
    </source>
</evidence>
<dbReference type="AlphaFoldDB" id="A0A3S9ZHL5"/>
<dbReference type="Proteomes" id="UP000501753">
    <property type="component" value="Chromosome"/>
</dbReference>
<keyword evidence="5" id="KW-1185">Reference proteome</keyword>
<evidence type="ECO:0000313" key="4">
    <source>
        <dbReference type="Proteomes" id="UP000271291"/>
    </source>
</evidence>
<sequence length="128" mass="13801">MSHPVPYLVRLTDEITRQLGQLADHLSQLPPPQAVQVIARILDPDAGVLDGVTHLLITGSHLAKAQAEQGTLPAEVWLALGRASNELHDITLDLDEHQDTLQRAGTQPATTAAAKPPAPAPLVVRRRR</sequence>
<feature type="compositionally biased region" description="Low complexity" evidence="1">
    <location>
        <begin position="104"/>
        <end position="115"/>
    </location>
</feature>
<evidence type="ECO:0000256" key="1">
    <source>
        <dbReference type="SAM" id="MobiDB-lite"/>
    </source>
</evidence>
<dbReference type="EMBL" id="CP034687">
    <property type="protein sequence ID" value="AZS87189.1"/>
    <property type="molecule type" value="Genomic_DNA"/>
</dbReference>
<gene>
    <name evidence="3" type="ORF">DDJ31_13995</name>
    <name evidence="2" type="ORF">ELQ87_25280</name>
</gene>
<protein>
    <submittedName>
        <fullName evidence="2">Uncharacterized protein</fullName>
    </submittedName>
</protein>
<dbReference type="Proteomes" id="UP000271291">
    <property type="component" value="Chromosome"/>
</dbReference>
<reference evidence="3 5" key="1">
    <citation type="submission" date="2018-04" db="EMBL/GenBank/DDBJ databases">
        <title>Complete genome sequences of Streptomyces griseoviridis K61 and characterization of antagonistic properties of biological control agents.</title>
        <authorList>
            <person name="Mariita R.M."/>
            <person name="Sello J.K."/>
        </authorList>
    </citation>
    <scope>NUCLEOTIDE SEQUENCE [LARGE SCALE GENOMIC DNA]</scope>
    <source>
        <strain evidence="3 5">K61</strain>
    </source>
</reference>
<organism evidence="2 4">
    <name type="scientific">Streptomyces griseoviridis</name>
    <dbReference type="NCBI Taxonomy" id="45398"/>
    <lineage>
        <taxon>Bacteria</taxon>
        <taxon>Bacillati</taxon>
        <taxon>Actinomycetota</taxon>
        <taxon>Actinomycetes</taxon>
        <taxon>Kitasatosporales</taxon>
        <taxon>Streptomycetaceae</taxon>
        <taxon>Streptomyces</taxon>
    </lineage>
</organism>
<name>A0A3S9ZHL5_STRGD</name>
<accession>A0A3S9ZHL5</accession>
<dbReference type="RefSeq" id="WP_127179990.1">
    <property type="nucleotide sequence ID" value="NZ_CP029078.1"/>
</dbReference>
<dbReference type="EMBL" id="CP029078">
    <property type="protein sequence ID" value="QCN85958.1"/>
    <property type="molecule type" value="Genomic_DNA"/>
</dbReference>